<dbReference type="SUPFAM" id="SSF47473">
    <property type="entry name" value="EF-hand"/>
    <property type="match status" value="1"/>
</dbReference>
<dbReference type="InterPro" id="IPR002110">
    <property type="entry name" value="Ankyrin_rpt"/>
</dbReference>
<dbReference type="PANTHER" id="PTHR44167:SF24">
    <property type="entry name" value="SERINE_THREONINE-PROTEIN KINASE CHK2"/>
    <property type="match status" value="1"/>
</dbReference>
<feature type="domain" description="EF-hand" evidence="4">
    <location>
        <begin position="259"/>
        <end position="294"/>
    </location>
</feature>
<dbReference type="EMBL" id="CAADRA010006981">
    <property type="protein sequence ID" value="VFT97690.1"/>
    <property type="molecule type" value="Genomic_DNA"/>
</dbReference>
<dbReference type="SMART" id="SM00220">
    <property type="entry name" value="S_TKc"/>
    <property type="match status" value="1"/>
</dbReference>
<dbReference type="PROSITE" id="PS50222">
    <property type="entry name" value="EF_HAND_2"/>
    <property type="match status" value="1"/>
</dbReference>
<dbReference type="AlphaFoldDB" id="A0A485LHU9"/>
<dbReference type="Pfam" id="PF00069">
    <property type="entry name" value="Pkinase"/>
    <property type="match status" value="2"/>
</dbReference>
<dbReference type="GO" id="GO:0004674">
    <property type="term" value="F:protein serine/threonine kinase activity"/>
    <property type="evidence" value="ECO:0007669"/>
    <property type="project" value="TreeGrafter"/>
</dbReference>
<evidence type="ECO:0000313" key="5">
    <source>
        <dbReference type="EMBL" id="KAF0687219.1"/>
    </source>
</evidence>
<evidence type="ECO:0000256" key="1">
    <source>
        <dbReference type="ARBA" id="ARBA00022837"/>
    </source>
</evidence>
<dbReference type="PROSITE" id="PS00018">
    <property type="entry name" value="EF_HAND_1"/>
    <property type="match status" value="1"/>
</dbReference>
<reference evidence="6 7" key="1">
    <citation type="submission" date="2019-03" db="EMBL/GenBank/DDBJ databases">
        <authorList>
            <person name="Gaulin E."/>
            <person name="Dumas B."/>
        </authorList>
    </citation>
    <scope>NUCLEOTIDE SEQUENCE [LARGE SCALE GENOMIC DNA]</scope>
    <source>
        <strain evidence="6">CBS 568.67</strain>
    </source>
</reference>
<evidence type="ECO:0000259" key="4">
    <source>
        <dbReference type="PROSITE" id="PS50222"/>
    </source>
</evidence>
<dbReference type="GO" id="GO:0005634">
    <property type="term" value="C:nucleus"/>
    <property type="evidence" value="ECO:0007669"/>
    <property type="project" value="TreeGrafter"/>
</dbReference>
<evidence type="ECO:0000313" key="6">
    <source>
        <dbReference type="EMBL" id="VFT97690.1"/>
    </source>
</evidence>
<gene>
    <name evidence="6" type="primary">Aste57867_21015</name>
    <name evidence="5" type="ORF">As57867_020947</name>
    <name evidence="6" type="ORF">ASTE57867_21015</name>
</gene>
<proteinExistence type="inferred from homology"/>
<dbReference type="GO" id="GO:0005509">
    <property type="term" value="F:calcium ion binding"/>
    <property type="evidence" value="ECO:0007669"/>
    <property type="project" value="InterPro"/>
</dbReference>
<dbReference type="InterPro" id="IPR011992">
    <property type="entry name" value="EF-hand-dom_pair"/>
</dbReference>
<feature type="domain" description="Protein kinase" evidence="3">
    <location>
        <begin position="268"/>
        <end position="588"/>
    </location>
</feature>
<dbReference type="Gene3D" id="1.10.510.10">
    <property type="entry name" value="Transferase(Phosphotransferase) domain 1"/>
    <property type="match status" value="1"/>
</dbReference>
<keyword evidence="1" id="KW-0106">Calcium</keyword>
<dbReference type="SUPFAM" id="SSF56112">
    <property type="entry name" value="Protein kinase-like (PK-like)"/>
    <property type="match status" value="1"/>
</dbReference>
<dbReference type="Gene3D" id="1.10.238.10">
    <property type="entry name" value="EF-hand"/>
    <property type="match status" value="1"/>
</dbReference>
<dbReference type="InterPro" id="IPR011009">
    <property type="entry name" value="Kinase-like_dom_sf"/>
</dbReference>
<name>A0A485LHU9_9STRA</name>
<keyword evidence="7" id="KW-1185">Reference proteome</keyword>
<dbReference type="InterPro" id="IPR002048">
    <property type="entry name" value="EF_hand_dom"/>
</dbReference>
<dbReference type="PROSITE" id="PS50011">
    <property type="entry name" value="PROTEIN_KINASE_DOM"/>
    <property type="match status" value="1"/>
</dbReference>
<evidence type="ECO:0000256" key="2">
    <source>
        <dbReference type="ARBA" id="ARBA00024334"/>
    </source>
</evidence>
<sequence length="902" mass="102106">MASTSISWIDVCEVEYSALMCACEEGYVDIVQMLLDRDDVLFIAKAIDICLLYGQYKTLALTSLWMSGEFHRLKDNDGKLILELCAEYLNHDLAMKLLRFDMPIEIQGGTLVARQNHCYSWTTFMDVTHPIDMSVRQSCVESLMALPEFESYAQELLRELVSTKDKHGRKVIQITDHETRKFLNDRLYFCGRFEIFQGPPVYVSDTAFVVMAYDHGLCSQVFQENRTSNGNLDEKGFITCIELMGRACSTVMNKKNKKREIEFWQAEFRLWDKDGNGLLSKEEFLRYFEQHFGGVLKVAMKFMRNSNEYDREIKSRMRLNSDAVLQQLPSLEQSVFQRNLPTLHVGDISMAEYRHVLVLPAADRSLEDIYLKERPDDNKTKSLLNEVLLGIQVLHAQGLVHGDLKKLNVLRVQNQLKLIDFDAAVRVGEFLGAKYSSGILPPEMFYDLETADDIVKYTAYWGHASQGTSKRKKTQVKGNYVIKSYRDGCDPSALPYSLLKATTAVDIWSFGCMMFQMLCGQELIPSDLNQNVVLDYMHKAATWTDAKLRERIDTFIPDEEAQDLVMRLLVVNPTKRLSATEALNHPYFTGIGDTRAMNAMLKELEHNQEKILSEVAMVAANEQLRNRMQEQSVMEIMTATMGLESEVINGLLESAEVVVPTSFAVLPAKSLTGDSVDVSKITSFLSHLWDTGKKLQAAKVNSVSTIVSELSASDPLYLYLIDEATGEVVVPELYDPVYPIEIPTRDNNSFLLMNLPLIQSTFKSLKKAAGAVGWMQRLHVLPSSEAPKDENSVKTKTNWAKEIDIAIANLSEPTVSYQVLRQALDVNDPVEFVRGAALSELKRFYNEHDPGHTFAGLKRAISNQGRVMWTSGARVMAMEEEAGKVTNNTLDHIRAKLEQTTR</sequence>
<reference evidence="5" key="2">
    <citation type="submission" date="2019-06" db="EMBL/GenBank/DDBJ databases">
        <title>Genomics analysis of Aphanomyces spp. identifies a new class of oomycete effector associated with host adaptation.</title>
        <authorList>
            <person name="Gaulin E."/>
        </authorList>
    </citation>
    <scope>NUCLEOTIDE SEQUENCE</scope>
    <source>
        <strain evidence="5">CBS 578.67</strain>
    </source>
</reference>
<dbReference type="InterPro" id="IPR036770">
    <property type="entry name" value="Ankyrin_rpt-contain_sf"/>
</dbReference>
<dbReference type="InterPro" id="IPR000719">
    <property type="entry name" value="Prot_kinase_dom"/>
</dbReference>
<protein>
    <submittedName>
        <fullName evidence="6">Aste57867_21015 protein</fullName>
    </submittedName>
</protein>
<dbReference type="Proteomes" id="UP000332933">
    <property type="component" value="Unassembled WGS sequence"/>
</dbReference>
<dbReference type="GO" id="GO:0005737">
    <property type="term" value="C:cytoplasm"/>
    <property type="evidence" value="ECO:0007669"/>
    <property type="project" value="TreeGrafter"/>
</dbReference>
<dbReference type="SUPFAM" id="SSF48403">
    <property type="entry name" value="Ankyrin repeat"/>
    <property type="match status" value="1"/>
</dbReference>
<dbReference type="SMART" id="SM00248">
    <property type="entry name" value="ANK"/>
    <property type="match status" value="2"/>
</dbReference>
<dbReference type="GO" id="GO:0044773">
    <property type="term" value="P:mitotic DNA damage checkpoint signaling"/>
    <property type="evidence" value="ECO:0007669"/>
    <property type="project" value="TreeGrafter"/>
</dbReference>
<evidence type="ECO:0000313" key="7">
    <source>
        <dbReference type="Proteomes" id="UP000332933"/>
    </source>
</evidence>
<dbReference type="EMBL" id="VJMH01006955">
    <property type="protein sequence ID" value="KAF0687219.1"/>
    <property type="molecule type" value="Genomic_DNA"/>
</dbReference>
<dbReference type="InterPro" id="IPR018247">
    <property type="entry name" value="EF_Hand_1_Ca_BS"/>
</dbReference>
<dbReference type="Gene3D" id="1.25.40.20">
    <property type="entry name" value="Ankyrin repeat-containing domain"/>
    <property type="match status" value="1"/>
</dbReference>
<comment type="similarity">
    <text evidence="2">Belongs to the protein kinase superfamily. Ser/Thr protein kinase family. CDPK subfamily.</text>
</comment>
<dbReference type="OrthoDB" id="9995210at2759"/>
<evidence type="ECO:0000259" key="3">
    <source>
        <dbReference type="PROSITE" id="PS50011"/>
    </source>
</evidence>
<accession>A0A485LHU9</accession>
<organism evidence="6 7">
    <name type="scientific">Aphanomyces stellatus</name>
    <dbReference type="NCBI Taxonomy" id="120398"/>
    <lineage>
        <taxon>Eukaryota</taxon>
        <taxon>Sar</taxon>
        <taxon>Stramenopiles</taxon>
        <taxon>Oomycota</taxon>
        <taxon>Saprolegniomycetes</taxon>
        <taxon>Saprolegniales</taxon>
        <taxon>Verrucalvaceae</taxon>
        <taxon>Aphanomyces</taxon>
    </lineage>
</organism>
<dbReference type="PANTHER" id="PTHR44167">
    <property type="entry name" value="OVARIAN-SPECIFIC SERINE/THREONINE-PROTEIN KINASE LOK-RELATED"/>
    <property type="match status" value="1"/>
</dbReference>
<dbReference type="GO" id="GO:0005524">
    <property type="term" value="F:ATP binding"/>
    <property type="evidence" value="ECO:0007669"/>
    <property type="project" value="InterPro"/>
</dbReference>